<dbReference type="Proteomes" id="UP000612746">
    <property type="component" value="Unassembled WGS sequence"/>
</dbReference>
<evidence type="ECO:0000313" key="6">
    <source>
        <dbReference type="Proteomes" id="UP000612746"/>
    </source>
</evidence>
<accession>A0A8H7Q167</accession>
<dbReference type="EMBL" id="JAEPRA010000006">
    <property type="protein sequence ID" value="KAG2184008.1"/>
    <property type="molecule type" value="Genomic_DNA"/>
</dbReference>
<dbReference type="PANTHER" id="PTHR43272">
    <property type="entry name" value="LONG-CHAIN-FATTY-ACID--COA LIGASE"/>
    <property type="match status" value="1"/>
</dbReference>
<keyword evidence="6" id="KW-1185">Reference proteome</keyword>
<dbReference type="SUPFAM" id="SSF56801">
    <property type="entry name" value="Acetyl-CoA synthetase-like"/>
    <property type="match status" value="1"/>
</dbReference>
<keyword evidence="1" id="KW-0547">Nucleotide-binding</keyword>
<evidence type="ECO:0000259" key="4">
    <source>
        <dbReference type="Pfam" id="PF00501"/>
    </source>
</evidence>
<protein>
    <recommendedName>
        <fullName evidence="4">AMP-dependent synthetase/ligase domain-containing protein</fullName>
    </recommendedName>
</protein>
<proteinExistence type="predicted"/>
<dbReference type="GO" id="GO:0005524">
    <property type="term" value="F:ATP binding"/>
    <property type="evidence" value="ECO:0007669"/>
    <property type="project" value="UniProtKB-KW"/>
</dbReference>
<dbReference type="PANTHER" id="PTHR43272:SF33">
    <property type="entry name" value="AMP-BINDING DOMAIN-CONTAINING PROTEIN-RELATED"/>
    <property type="match status" value="1"/>
</dbReference>
<reference evidence="5" key="1">
    <citation type="submission" date="2020-12" db="EMBL/GenBank/DDBJ databases">
        <title>Metabolic potential, ecology and presence of endohyphal bacteria is reflected in genomic diversity of Mucoromycotina.</title>
        <authorList>
            <person name="Muszewska A."/>
            <person name="Okrasinska A."/>
            <person name="Steczkiewicz K."/>
            <person name="Drgas O."/>
            <person name="Orlowska M."/>
            <person name="Perlinska-Lenart U."/>
            <person name="Aleksandrzak-Piekarczyk T."/>
            <person name="Szatraj K."/>
            <person name="Zielenkiewicz U."/>
            <person name="Pilsyk S."/>
            <person name="Malc E."/>
            <person name="Mieczkowski P."/>
            <person name="Kruszewska J.S."/>
            <person name="Biernat P."/>
            <person name="Pawlowska J."/>
        </authorList>
    </citation>
    <scope>NUCLEOTIDE SEQUENCE</scope>
    <source>
        <strain evidence="5">WA0000051536</strain>
    </source>
</reference>
<evidence type="ECO:0000256" key="1">
    <source>
        <dbReference type="ARBA" id="ARBA00022741"/>
    </source>
</evidence>
<feature type="signal peptide" evidence="3">
    <location>
        <begin position="1"/>
        <end position="20"/>
    </location>
</feature>
<name>A0A8H7Q167_9FUNG</name>
<dbReference type="GO" id="GO:0005783">
    <property type="term" value="C:endoplasmic reticulum"/>
    <property type="evidence" value="ECO:0007669"/>
    <property type="project" value="TreeGrafter"/>
</dbReference>
<dbReference type="GO" id="GO:0016020">
    <property type="term" value="C:membrane"/>
    <property type="evidence" value="ECO:0007669"/>
    <property type="project" value="TreeGrafter"/>
</dbReference>
<evidence type="ECO:0000256" key="2">
    <source>
        <dbReference type="ARBA" id="ARBA00022840"/>
    </source>
</evidence>
<gene>
    <name evidence="5" type="ORF">INT44_009019</name>
</gene>
<dbReference type="Gene3D" id="3.40.50.12780">
    <property type="entry name" value="N-terminal domain of ligase-like"/>
    <property type="match status" value="1"/>
</dbReference>
<dbReference type="Pfam" id="PF00501">
    <property type="entry name" value="AMP-binding"/>
    <property type="match status" value="1"/>
</dbReference>
<dbReference type="AlphaFoldDB" id="A0A8H7Q167"/>
<feature type="chain" id="PRO_5034857132" description="AMP-dependent synthetase/ligase domain-containing protein" evidence="3">
    <location>
        <begin position="21"/>
        <end position="566"/>
    </location>
</feature>
<evidence type="ECO:0000313" key="5">
    <source>
        <dbReference type="EMBL" id="KAG2184008.1"/>
    </source>
</evidence>
<keyword evidence="3" id="KW-0732">Signal</keyword>
<dbReference type="OrthoDB" id="1700726at2759"/>
<dbReference type="GO" id="GO:0004467">
    <property type="term" value="F:long-chain fatty acid-CoA ligase activity"/>
    <property type="evidence" value="ECO:0007669"/>
    <property type="project" value="TreeGrafter"/>
</dbReference>
<evidence type="ECO:0000256" key="3">
    <source>
        <dbReference type="SAM" id="SignalP"/>
    </source>
</evidence>
<keyword evidence="2" id="KW-0067">ATP-binding</keyword>
<dbReference type="InterPro" id="IPR042099">
    <property type="entry name" value="ANL_N_sf"/>
</dbReference>
<organism evidence="5 6">
    <name type="scientific">Umbelopsis vinacea</name>
    <dbReference type="NCBI Taxonomy" id="44442"/>
    <lineage>
        <taxon>Eukaryota</taxon>
        <taxon>Fungi</taxon>
        <taxon>Fungi incertae sedis</taxon>
        <taxon>Mucoromycota</taxon>
        <taxon>Mucoromycotina</taxon>
        <taxon>Umbelopsidomycetes</taxon>
        <taxon>Umbelopsidales</taxon>
        <taxon>Umbelopsidaceae</taxon>
        <taxon>Umbelopsis</taxon>
    </lineage>
</organism>
<sequence length="566" mass="61482">MSLDLDTLSFLLLGSISTVALLSIRNAKGPDVHPLLLNAQADPSRLRHVGETAIYRSRMHPNGSPLMLTMDRNIRTLHDLFEQGGAKSNLNAKFLGNFNGSAVVWVGVLSIAFKHVADGQDVDEVKRRVDNFRCGLATYAGLTSKTNDASSFVGVFAKSSSAANSHSYVTIPIAASARTTFISHILSTTSLTTVVVDKETLPILLSVAEGTSVKYVIVDGTPSHAELASANEKNIKLEEFKNVEAIGAAHPISPVVPAYFSPKQLERSKAGVVLKHKNILANIASYIAIMPPNQKVTAADRLIYSYPLGTLTVARHIFDRNVLSRVLTGMLSYVGGSIAYGCEIAEDEEVVDITRLQTCAQQAMPTIIASGSLAFTQIKDRIESHYGNSFLYKRGYEAKKRTLLNEGRLVVDNRYDMLVFRDIRQKTFGGSLRLVLFDNNGDLGDLPTFVRVVLGAQAVPTYSRTEASGTITASMFFDYAANPASRGSPTPCNEVKLIDLPDEGYLATDTTNPRGEICVRGNNVFSGYWGDSNTTSEVLDGDKWFMTGDIGEWLPNGTLKIVGSKK</sequence>
<comment type="caution">
    <text evidence="5">The sequence shown here is derived from an EMBL/GenBank/DDBJ whole genome shotgun (WGS) entry which is preliminary data.</text>
</comment>
<dbReference type="InterPro" id="IPR000873">
    <property type="entry name" value="AMP-dep_synth/lig_dom"/>
</dbReference>
<feature type="domain" description="AMP-dependent synthetase/ligase" evidence="4">
    <location>
        <begin position="271"/>
        <end position="529"/>
    </location>
</feature>